<sequence>MSVNNEEKYARQSVCISFWNFLVAVISLIGVFFGTIFAYQAMEATRIQADDATLTMRMNTRPWLSASYKLKSVILGMKIDGDDSMRFRGRLEVSRDVTISNNGNVPAVNVSVISRIYPDEIFGKIMNPIDEEKALCRSADREATKVGFAVFPGKDYVDAMEDSMFPEDFEKTLPSRSFMFMHIVYCIRYEFASFVGHTGFEMVIIPNSGVNTPMFLDGNTLDHTQFRGQGPNNIPSYVD</sequence>
<evidence type="ECO:0000313" key="2">
    <source>
        <dbReference type="EMBL" id="NHN85749.1"/>
    </source>
</evidence>
<feature type="transmembrane region" description="Helical" evidence="1">
    <location>
        <begin position="18"/>
        <end position="39"/>
    </location>
</feature>
<keyword evidence="1" id="KW-1133">Transmembrane helix</keyword>
<accession>A0ABX0JW80</accession>
<keyword evidence="3" id="KW-1185">Reference proteome</keyword>
<organism evidence="2 3">
    <name type="scientific">Acetobacter musti</name>
    <dbReference type="NCBI Taxonomy" id="864732"/>
    <lineage>
        <taxon>Bacteria</taxon>
        <taxon>Pseudomonadati</taxon>
        <taxon>Pseudomonadota</taxon>
        <taxon>Alphaproteobacteria</taxon>
        <taxon>Acetobacterales</taxon>
        <taxon>Acetobacteraceae</taxon>
        <taxon>Acetobacter</taxon>
    </lineage>
</organism>
<protein>
    <submittedName>
        <fullName evidence="2">Uncharacterized protein</fullName>
    </submittedName>
</protein>
<dbReference type="RefSeq" id="WP_173584143.1">
    <property type="nucleotide sequence ID" value="NZ_WOTB01000020.1"/>
</dbReference>
<proteinExistence type="predicted"/>
<gene>
    <name evidence="2" type="ORF">GOB93_14015</name>
</gene>
<comment type="caution">
    <text evidence="2">The sequence shown here is derived from an EMBL/GenBank/DDBJ whole genome shotgun (WGS) entry which is preliminary data.</text>
</comment>
<keyword evidence="1" id="KW-0812">Transmembrane</keyword>
<dbReference type="Proteomes" id="UP000635278">
    <property type="component" value="Unassembled WGS sequence"/>
</dbReference>
<evidence type="ECO:0000256" key="1">
    <source>
        <dbReference type="SAM" id="Phobius"/>
    </source>
</evidence>
<keyword evidence="1" id="KW-0472">Membrane</keyword>
<name>A0ABX0JW80_9PROT</name>
<dbReference type="EMBL" id="WOTB01000020">
    <property type="protein sequence ID" value="NHN85749.1"/>
    <property type="molecule type" value="Genomic_DNA"/>
</dbReference>
<reference evidence="2 3" key="1">
    <citation type="journal article" date="2020" name="Int. J. Syst. Evol. Microbiol.">
        <title>Novel acetic acid bacteria from cider fermentations: Acetobacter conturbans sp. nov. and Acetobacter fallax sp. nov.</title>
        <authorList>
            <person name="Sombolestani A.S."/>
            <person name="Cleenwerck I."/>
            <person name="Cnockaert M."/>
            <person name="Borremans W."/>
            <person name="Wieme A.D."/>
            <person name="De Vuyst L."/>
            <person name="Vandamme P."/>
        </authorList>
    </citation>
    <scope>NUCLEOTIDE SEQUENCE [LARGE SCALE GENOMIC DNA]</scope>
    <source>
        <strain evidence="2 3">LMG 30640</strain>
    </source>
</reference>
<evidence type="ECO:0000313" key="3">
    <source>
        <dbReference type="Proteomes" id="UP000635278"/>
    </source>
</evidence>